<reference evidence="2" key="1">
    <citation type="submission" date="2023-03" db="EMBL/GenBank/DDBJ databases">
        <title>Massive genome expansion in bonnet fungi (Mycena s.s.) driven by repeated elements and novel gene families across ecological guilds.</title>
        <authorList>
            <consortium name="Lawrence Berkeley National Laboratory"/>
            <person name="Harder C.B."/>
            <person name="Miyauchi S."/>
            <person name="Viragh M."/>
            <person name="Kuo A."/>
            <person name="Thoen E."/>
            <person name="Andreopoulos B."/>
            <person name="Lu D."/>
            <person name="Skrede I."/>
            <person name="Drula E."/>
            <person name="Henrissat B."/>
            <person name="Morin E."/>
            <person name="Kohler A."/>
            <person name="Barry K."/>
            <person name="LaButti K."/>
            <person name="Morin E."/>
            <person name="Salamov A."/>
            <person name="Lipzen A."/>
            <person name="Mereny Z."/>
            <person name="Hegedus B."/>
            <person name="Baldrian P."/>
            <person name="Stursova M."/>
            <person name="Weitz H."/>
            <person name="Taylor A."/>
            <person name="Grigoriev I.V."/>
            <person name="Nagy L.G."/>
            <person name="Martin F."/>
            <person name="Kauserud H."/>
        </authorList>
    </citation>
    <scope>NUCLEOTIDE SEQUENCE</scope>
    <source>
        <strain evidence="2">9284</strain>
    </source>
</reference>
<organism evidence="2 3">
    <name type="scientific">Roridomyces roridus</name>
    <dbReference type="NCBI Taxonomy" id="1738132"/>
    <lineage>
        <taxon>Eukaryota</taxon>
        <taxon>Fungi</taxon>
        <taxon>Dikarya</taxon>
        <taxon>Basidiomycota</taxon>
        <taxon>Agaricomycotina</taxon>
        <taxon>Agaricomycetes</taxon>
        <taxon>Agaricomycetidae</taxon>
        <taxon>Agaricales</taxon>
        <taxon>Marasmiineae</taxon>
        <taxon>Mycenaceae</taxon>
        <taxon>Roridomyces</taxon>
    </lineage>
</organism>
<dbReference type="EMBL" id="JARKIF010000014">
    <property type="protein sequence ID" value="KAJ7623406.1"/>
    <property type="molecule type" value="Genomic_DNA"/>
</dbReference>
<protein>
    <submittedName>
        <fullName evidence="2">Uncharacterized protein</fullName>
    </submittedName>
</protein>
<dbReference type="Proteomes" id="UP001221142">
    <property type="component" value="Unassembled WGS sequence"/>
</dbReference>
<feature type="compositionally biased region" description="Low complexity" evidence="1">
    <location>
        <begin position="99"/>
        <end position="115"/>
    </location>
</feature>
<proteinExistence type="predicted"/>
<feature type="compositionally biased region" description="Basic residues" evidence="1">
    <location>
        <begin position="198"/>
        <end position="210"/>
    </location>
</feature>
<evidence type="ECO:0000313" key="2">
    <source>
        <dbReference type="EMBL" id="KAJ7623406.1"/>
    </source>
</evidence>
<dbReference type="AlphaFoldDB" id="A0AAD7BJX0"/>
<accession>A0AAD7BJX0</accession>
<evidence type="ECO:0000256" key="1">
    <source>
        <dbReference type="SAM" id="MobiDB-lite"/>
    </source>
</evidence>
<evidence type="ECO:0000313" key="3">
    <source>
        <dbReference type="Proteomes" id="UP001221142"/>
    </source>
</evidence>
<feature type="region of interest" description="Disordered" evidence="1">
    <location>
        <begin position="89"/>
        <end position="121"/>
    </location>
</feature>
<feature type="compositionally biased region" description="Low complexity" evidence="1">
    <location>
        <begin position="173"/>
        <end position="192"/>
    </location>
</feature>
<sequence length="210" mass="22779">MSWCLDQCLDCDRVVDASCSSGYCSPVCEAAASHRHEEQDDDDDDQSYSSWLRVKAWAESLPPTSPTPRVFVSPSKRILTPQHPTACLTSDSPLVLENPRTSPRPARTAAPTTAAESLVASSAGPVTPISLGSLVRWAAPRPHLPRITTSFTILAKAHPAPPLLLPSDESDSDVSPVWWVGHDPESSSSSPSKPRCIVQHRGRQRSRPRS</sequence>
<gene>
    <name evidence="2" type="ORF">FB45DRAFT_925560</name>
</gene>
<keyword evidence="3" id="KW-1185">Reference proteome</keyword>
<feature type="region of interest" description="Disordered" evidence="1">
    <location>
        <begin position="160"/>
        <end position="210"/>
    </location>
</feature>
<name>A0AAD7BJX0_9AGAR</name>
<comment type="caution">
    <text evidence="2">The sequence shown here is derived from an EMBL/GenBank/DDBJ whole genome shotgun (WGS) entry which is preliminary data.</text>
</comment>